<protein>
    <submittedName>
        <fullName evidence="1">TVG0708014 protein</fullName>
    </submittedName>
</protein>
<accession>Q97AV8</accession>
<proteinExistence type="predicted"/>
<name>Q97AV8_THEVO</name>
<keyword evidence="2" id="KW-1185">Reference proteome</keyword>
<dbReference type="AlphaFoldDB" id="Q97AV8"/>
<dbReference type="KEGG" id="tvo:TVG0708014"/>
<reference evidence="1 2" key="2">
    <citation type="journal article" date="2000" name="Proc. Natl. Acad. Sci. U.S.A.">
        <title>Archaeal adaptation to higher temperatures revealed by genomic sequence of Thermoplasma volcanium.</title>
        <authorList>
            <person name="Kawashima T."/>
            <person name="Amano N."/>
            <person name="Koike H."/>
            <person name="Makino S."/>
            <person name="Higuchi S."/>
            <person name="Kawashima-Ohya Y."/>
            <person name="Watanabe K."/>
            <person name="Yamazaki M."/>
            <person name="Kanehori K."/>
            <person name="Kawamoto T."/>
            <person name="Nunoshiba T."/>
            <person name="Yamamoto Y."/>
            <person name="Aramaki H."/>
            <person name="Makino K."/>
            <person name="Suzuki M."/>
        </authorList>
    </citation>
    <scope>NUCLEOTIDE SEQUENCE [LARGE SCALE GENOMIC DNA]</scope>
    <source>
        <strain evidence="2">ATCC 51530 / DSM 4299 / JCM 9571 / NBRC 15438 / GSS1</strain>
    </source>
</reference>
<gene>
    <name evidence="1" type="ORF">TVG0708014</name>
</gene>
<reference evidence="1 2" key="1">
    <citation type="journal article" date="1999" name="Proc. Jpn. Acad.">
        <title>Determination of the complete genomic DNA sequence of Thermoplasma volvanium GSS1.</title>
        <authorList>
            <person name="Kawashima T."/>
            <person name="Yamamoto Y."/>
            <person name="Aramaki H."/>
            <person name="Nunoshiba T."/>
            <person name="Kawamoto T."/>
            <person name="Watanabe K."/>
            <person name="Yamazaki M."/>
            <person name="Kanehori K."/>
            <person name="Amano N."/>
            <person name="Ohya Y."/>
            <person name="Makino K."/>
            <person name="Suzuki M."/>
        </authorList>
    </citation>
    <scope>NUCLEOTIDE SEQUENCE [LARGE SCALE GENOMIC DNA]</scope>
    <source>
        <strain evidence="2">ATCC 51530 / DSM 4299 / JCM 9571 / NBRC 15438 / GSS1</strain>
    </source>
</reference>
<sequence>MDKPGKVKGRILIELAQALDDNPEPMSREELRERTGLSREDLKYHLKDSRTGLIPNGIVKEAQGKFSISFKNAKSVEKAVNYLCTRNKIRESIEQFFAESFMSVFGEVYHCDMHDLEQLSPDEFEDYNRFMEKSRAIMDEWKRPDIDSKALHLAKKLLRIRRGDKTPGFMFIYWRLAFHFYALAYYGNTEKMNAESLSLAGMPDFMMYDFANKMLKEDKSFFDIELRQALRRVFLADSYWISPGVKVIHSFGAFRDISFTEQVMFRYLQVDLQLRSLPITELDKTQTDIFKALKGKVPLGYEVIHEDNREIITRWTGKTK</sequence>
<dbReference type="Proteomes" id="UP000001017">
    <property type="component" value="Chromosome"/>
</dbReference>
<organism evidence="1 2">
    <name type="scientific">Thermoplasma volcanium (strain ATCC 51530 / DSM 4299 / JCM 9571 / NBRC 15438 / GSS1)</name>
    <dbReference type="NCBI Taxonomy" id="273116"/>
    <lineage>
        <taxon>Archaea</taxon>
        <taxon>Methanobacteriati</taxon>
        <taxon>Thermoplasmatota</taxon>
        <taxon>Thermoplasmata</taxon>
        <taxon>Thermoplasmatales</taxon>
        <taxon>Thermoplasmataceae</taxon>
        <taxon>Thermoplasma</taxon>
    </lineage>
</organism>
<evidence type="ECO:0000313" key="2">
    <source>
        <dbReference type="Proteomes" id="UP000001017"/>
    </source>
</evidence>
<dbReference type="EMBL" id="BA000011">
    <property type="protein sequence ID" value="BAB59843.1"/>
    <property type="molecule type" value="Genomic_DNA"/>
</dbReference>
<dbReference type="PaxDb" id="273116-14324917"/>
<dbReference type="HOGENOM" id="CLU_867729_0_0_2"/>
<evidence type="ECO:0000313" key="1">
    <source>
        <dbReference type="EMBL" id="BAB59843.1"/>
    </source>
</evidence>